<feature type="compositionally biased region" description="Basic and acidic residues" evidence="1">
    <location>
        <begin position="101"/>
        <end position="111"/>
    </location>
</feature>
<accession>A0A3S5CHL1</accession>
<organism evidence="2 3">
    <name type="scientific">Protopolystoma xenopodis</name>
    <dbReference type="NCBI Taxonomy" id="117903"/>
    <lineage>
        <taxon>Eukaryota</taxon>
        <taxon>Metazoa</taxon>
        <taxon>Spiralia</taxon>
        <taxon>Lophotrochozoa</taxon>
        <taxon>Platyhelminthes</taxon>
        <taxon>Monogenea</taxon>
        <taxon>Polyopisthocotylea</taxon>
        <taxon>Polystomatidea</taxon>
        <taxon>Polystomatidae</taxon>
        <taxon>Protopolystoma</taxon>
    </lineage>
</organism>
<dbReference type="EMBL" id="CAAALY010054345">
    <property type="protein sequence ID" value="VEL22028.1"/>
    <property type="molecule type" value="Genomic_DNA"/>
</dbReference>
<feature type="region of interest" description="Disordered" evidence="1">
    <location>
        <begin position="99"/>
        <end position="149"/>
    </location>
</feature>
<evidence type="ECO:0000256" key="1">
    <source>
        <dbReference type="SAM" id="MobiDB-lite"/>
    </source>
</evidence>
<comment type="caution">
    <text evidence="2">The sequence shown here is derived from an EMBL/GenBank/DDBJ whole genome shotgun (WGS) entry which is preliminary data.</text>
</comment>
<keyword evidence="3" id="KW-1185">Reference proteome</keyword>
<dbReference type="AlphaFoldDB" id="A0A3S5CHL1"/>
<protein>
    <submittedName>
        <fullName evidence="2">Uncharacterized protein</fullName>
    </submittedName>
</protein>
<reference evidence="2" key="1">
    <citation type="submission" date="2018-11" db="EMBL/GenBank/DDBJ databases">
        <authorList>
            <consortium name="Pathogen Informatics"/>
        </authorList>
    </citation>
    <scope>NUCLEOTIDE SEQUENCE</scope>
</reference>
<sequence length="191" mass="21498">MLASYRGLETASKQCKVSHNSADTNTLFRLECPDHTELMQKTPVQSLEVTFLHLNDNQAHSQTVPAVNEPEEVKDVISATNRPFISELDQSTEAIILASDESSRSEDKASLEPDSYPQSSDSKFDRDSAKPVQTGEFDPTEMYSPVSSEIEVKSRDHMASIRPRLAYLEKLRECWSEALSFSLKTKVQRPM</sequence>
<name>A0A3S5CHL1_9PLAT</name>
<evidence type="ECO:0000313" key="3">
    <source>
        <dbReference type="Proteomes" id="UP000784294"/>
    </source>
</evidence>
<dbReference type="Proteomes" id="UP000784294">
    <property type="component" value="Unassembled WGS sequence"/>
</dbReference>
<proteinExistence type="predicted"/>
<evidence type="ECO:0000313" key="2">
    <source>
        <dbReference type="EMBL" id="VEL22028.1"/>
    </source>
</evidence>
<gene>
    <name evidence="2" type="ORF">PXEA_LOCUS15468</name>
</gene>